<reference evidence="1 2" key="1">
    <citation type="submission" date="2016-08" db="EMBL/GenBank/DDBJ databases">
        <title>Analysis of Carbohydrate Active Enzymes in Thermogemmatispora T81 Reveals Carbohydrate Degradation Ability.</title>
        <authorList>
            <person name="Tomazini A."/>
            <person name="Lal S."/>
            <person name="Stott M."/>
            <person name="Henrissat B."/>
            <person name="Polikarpov I."/>
            <person name="Sparling R."/>
            <person name="Levin D.B."/>
        </authorList>
    </citation>
    <scope>NUCLEOTIDE SEQUENCE [LARGE SCALE GENOMIC DNA]</scope>
    <source>
        <strain evidence="1 2">T81</strain>
    </source>
</reference>
<keyword evidence="2" id="KW-1185">Reference proteome</keyword>
<proteinExistence type="predicted"/>
<evidence type="ECO:0000313" key="2">
    <source>
        <dbReference type="Proteomes" id="UP000248706"/>
    </source>
</evidence>
<dbReference type="OrthoDB" id="678047at2"/>
<organism evidence="1 2">
    <name type="scientific">Thermogemmatispora tikiterensis</name>
    <dbReference type="NCBI Taxonomy" id="1825093"/>
    <lineage>
        <taxon>Bacteria</taxon>
        <taxon>Bacillati</taxon>
        <taxon>Chloroflexota</taxon>
        <taxon>Ktedonobacteria</taxon>
        <taxon>Thermogemmatisporales</taxon>
        <taxon>Thermogemmatisporaceae</taxon>
        <taxon>Thermogemmatispora</taxon>
    </lineage>
</organism>
<dbReference type="Proteomes" id="UP000248706">
    <property type="component" value="Unassembled WGS sequence"/>
</dbReference>
<sequence>MPTQEERLAAVERAVMDINHNETILLGMAVKYEELLREIRAMLAQMVGHLGEHDRRFDAHDKRFDAHDKRFDAHDKRFDAHDKRFDEHDKRFDRLEALLMQVLARLPEPS</sequence>
<dbReference type="Gene3D" id="3.90.20.10">
    <property type="match status" value="1"/>
</dbReference>
<dbReference type="EMBL" id="MCIF01000002">
    <property type="protein sequence ID" value="RAQ94000.1"/>
    <property type="molecule type" value="Genomic_DNA"/>
</dbReference>
<dbReference type="SUPFAM" id="SSF57997">
    <property type="entry name" value="Tropomyosin"/>
    <property type="match status" value="1"/>
</dbReference>
<name>A0A328VE20_9CHLR</name>
<dbReference type="AlphaFoldDB" id="A0A328VE20"/>
<evidence type="ECO:0000313" key="1">
    <source>
        <dbReference type="EMBL" id="RAQ94000.1"/>
    </source>
</evidence>
<gene>
    <name evidence="1" type="ORF">A4R35_00550</name>
</gene>
<comment type="caution">
    <text evidence="1">The sequence shown here is derived from an EMBL/GenBank/DDBJ whole genome shotgun (WGS) entry which is preliminary data.</text>
</comment>
<accession>A0A328VE20</accession>
<protein>
    <submittedName>
        <fullName evidence="1">Uncharacterized protein</fullName>
    </submittedName>
</protein>
<dbReference type="RefSeq" id="WP_112425534.1">
    <property type="nucleotide sequence ID" value="NZ_MCIF01000002.1"/>
</dbReference>